<feature type="transmembrane region" description="Helical" evidence="2">
    <location>
        <begin position="214"/>
        <end position="233"/>
    </location>
</feature>
<feature type="transmembrane region" description="Helical" evidence="2">
    <location>
        <begin position="145"/>
        <end position="164"/>
    </location>
</feature>
<dbReference type="Proteomes" id="UP000267368">
    <property type="component" value="Unassembled WGS sequence"/>
</dbReference>
<evidence type="ECO:0000256" key="1">
    <source>
        <dbReference type="SAM" id="MobiDB-lite"/>
    </source>
</evidence>
<keyword evidence="4" id="KW-1185">Reference proteome</keyword>
<evidence type="ECO:0000256" key="2">
    <source>
        <dbReference type="SAM" id="Phobius"/>
    </source>
</evidence>
<evidence type="ECO:0000313" key="4">
    <source>
        <dbReference type="Proteomes" id="UP000267368"/>
    </source>
</evidence>
<feature type="transmembrane region" description="Helical" evidence="2">
    <location>
        <begin position="170"/>
        <end position="188"/>
    </location>
</feature>
<reference evidence="4" key="1">
    <citation type="submission" date="2018-05" db="EMBL/GenBank/DDBJ databases">
        <title>Genome Sequencing of selected type strains of the family Eggerthellaceae.</title>
        <authorList>
            <person name="Danylec N."/>
            <person name="Stoll D.A."/>
            <person name="Doetsch A."/>
            <person name="Huch M."/>
        </authorList>
    </citation>
    <scope>NUCLEOTIDE SEQUENCE [LARGE SCALE GENOMIC DNA]</scope>
    <source>
        <strain evidence="4">DSM 17537</strain>
    </source>
</reference>
<feature type="transmembrane region" description="Helical" evidence="2">
    <location>
        <begin position="369"/>
        <end position="389"/>
    </location>
</feature>
<comment type="caution">
    <text evidence="3">The sequence shown here is derived from an EMBL/GenBank/DDBJ whole genome shotgun (WGS) entry which is preliminary data.</text>
</comment>
<feature type="transmembrane region" description="Helical" evidence="2">
    <location>
        <begin position="245"/>
        <end position="266"/>
    </location>
</feature>
<feature type="transmembrane region" description="Helical" evidence="2">
    <location>
        <begin position="278"/>
        <end position="297"/>
    </location>
</feature>
<dbReference type="OrthoDB" id="3197423at2"/>
<dbReference type="RefSeq" id="WP_123197554.1">
    <property type="nucleotide sequence ID" value="NZ_QICB01000001.1"/>
</dbReference>
<feature type="transmembrane region" description="Helical" evidence="2">
    <location>
        <begin position="55"/>
        <end position="75"/>
    </location>
</feature>
<keyword evidence="2" id="KW-0472">Membrane</keyword>
<protein>
    <recommendedName>
        <fullName evidence="5">MFS transporter</fullName>
    </recommendedName>
</protein>
<feature type="transmembrane region" description="Helical" evidence="2">
    <location>
        <begin position="87"/>
        <end position="106"/>
    </location>
</feature>
<feature type="transmembrane region" description="Helical" evidence="2">
    <location>
        <begin position="335"/>
        <end position="357"/>
    </location>
</feature>
<keyword evidence="2" id="KW-0812">Transmembrane</keyword>
<evidence type="ECO:0000313" key="3">
    <source>
        <dbReference type="EMBL" id="RNL21714.1"/>
    </source>
</evidence>
<dbReference type="AlphaFoldDB" id="A0A3N0AI01"/>
<feature type="transmembrane region" description="Helical" evidence="2">
    <location>
        <begin position="303"/>
        <end position="323"/>
    </location>
</feature>
<name>A0A3N0AI01_9ACTN</name>
<feature type="region of interest" description="Disordered" evidence="1">
    <location>
        <begin position="401"/>
        <end position="425"/>
    </location>
</feature>
<organism evidence="3 4">
    <name type="scientific">Slackia faecicanis</name>
    <dbReference type="NCBI Taxonomy" id="255723"/>
    <lineage>
        <taxon>Bacteria</taxon>
        <taxon>Bacillati</taxon>
        <taxon>Actinomycetota</taxon>
        <taxon>Coriobacteriia</taxon>
        <taxon>Eggerthellales</taxon>
        <taxon>Eggerthellaceae</taxon>
        <taxon>Slackia</taxon>
    </lineage>
</organism>
<dbReference type="EMBL" id="QICB01000001">
    <property type="protein sequence ID" value="RNL21714.1"/>
    <property type="molecule type" value="Genomic_DNA"/>
</dbReference>
<proteinExistence type="predicted"/>
<feature type="transmembrane region" description="Helical" evidence="2">
    <location>
        <begin position="112"/>
        <end position="133"/>
    </location>
</feature>
<evidence type="ECO:0008006" key="5">
    <source>
        <dbReference type="Google" id="ProtNLM"/>
    </source>
</evidence>
<accession>A0A3N0AI01</accession>
<feature type="transmembrane region" description="Helical" evidence="2">
    <location>
        <begin position="21"/>
        <end position="43"/>
    </location>
</feature>
<keyword evidence="2" id="KW-1133">Transmembrane helix</keyword>
<sequence length="425" mass="46438">MGESSVKEALLSSENREQVGLHYLGISLILAWYYCLWFTPNFFTSTTITDNAVTFSWLSTLALTGAAFLVTPMIFKKIHFYDHQKAILVVAGIMSVATFAFGVLAFTLASPLLGLLVFPLLFAACNAVFWVAWGEFHARRKSNFSLSKFAFIFGSVMLVAITVSSLLPHYVVDVFVALFPLASAFAYMKENAELGDRELPTLLPKATRAKTSKATAVISVVIFFTCVGCYFNIAIIPVDDLLPEGLSYVIGIMGAAVICLAIAIVQKVMKRNIASYRLLPWLVVTCIVALAVFVNANSNYFDFSFVITVTLAGVFEVFLIAYFGALANKGHLSPVFAFAISSAIVRLGFFAGDAWAVVYEHNAFLADNFTEGTSLVLLCVLAAMLVPLLHKENTLVQLTQARPRSKRCATRPSRSSRSPSAKARS</sequence>
<gene>
    <name evidence="3" type="ORF">DMP07_02470</name>
</gene>
<feature type="compositionally biased region" description="Low complexity" evidence="1">
    <location>
        <begin position="411"/>
        <end position="425"/>
    </location>
</feature>